<dbReference type="RefSeq" id="XP_026606557.1">
    <property type="nucleotide sequence ID" value="XM_026745691.1"/>
</dbReference>
<proteinExistence type="inferred from homology"/>
<comment type="caution">
    <text evidence="10">The sequence shown here is derived from an EMBL/GenBank/DDBJ whole genome shotgun (WGS) entry which is preliminary data.</text>
</comment>
<sequence length="631" mass="68671">MAVPTCITAKPGSRWWLAYIRLADPPLLLHSSTVHLAAGALPNMKSSLSLAVLAVAGTVVADDYLYSKRLAKRFVDDDGNYNVSFFHVNDVHAHLDQFASSGTTCEDPEEGCYGGYARIKTKVDELREQYPDNLWLNAGDEFQGTLFYSYYGGEKIAETINELGFDAMTLGNHEWDGGDEALGEFLLNLTFPVVSCNVKSEVKSLNETIKNYVIFDEHEIAVIGATTTTTPGISSVGNTTTFLDPVEEIQKAVWEIRNDTNVNRIVVLSHLGYDVDQELAAQTEGLSLIIGGHTHTLLGDMEDAQGDYPTIVEDLGGHEVFIVTAYRWGEYIGAIDLTFDDEGHALAYHGAPIHMDNSTALDKELDAKIQGWAEAFAGFAAEVLGETDAELVQETCQEGDCLLGQVMADAMLEYRLNQTEGMDERPDLALINSGGVRATIDEGEITRGEVLTAFPFGNAIVELEYSGSDLRKILEGAVSYVNQFNDAEISSWFQVSRGVRIEFNPDNDPGSRLVNVTINNDAIDDERDYRVVTLDFLAGGGDNIFVATDDFISLDTQDEVLTQYIEARTPLSPELEQRVVESDGQAGEGSEGSSEEGAGAEDEDTPPDAAGMLAVPVWTAVVGTVGVMLMM</sequence>
<evidence type="ECO:0000256" key="5">
    <source>
        <dbReference type="ARBA" id="ARBA00022801"/>
    </source>
</evidence>
<dbReference type="Pfam" id="PF02872">
    <property type="entry name" value="5_nucleotid_C"/>
    <property type="match status" value="1"/>
</dbReference>
<dbReference type="PANTHER" id="PTHR11575">
    <property type="entry name" value="5'-NUCLEOTIDASE-RELATED"/>
    <property type="match status" value="1"/>
</dbReference>
<keyword evidence="3" id="KW-0732">Signal</keyword>
<dbReference type="SUPFAM" id="SSF55816">
    <property type="entry name" value="5'-nucleotidase (syn. UDP-sugar hydrolase), C-terminal domain"/>
    <property type="match status" value="1"/>
</dbReference>
<dbReference type="EMBL" id="PVWQ01000003">
    <property type="protein sequence ID" value="RDW87033.1"/>
    <property type="molecule type" value="Genomic_DNA"/>
</dbReference>
<dbReference type="AlphaFoldDB" id="A0A3D8SL48"/>
<keyword evidence="2" id="KW-0479">Metal-binding</keyword>
<comment type="similarity">
    <text evidence="1 6">Belongs to the 5'-nucleotidase family.</text>
</comment>
<dbReference type="FunFam" id="3.60.21.10:FF:000020">
    <property type="entry name" value="NT5E isoform 4"/>
    <property type="match status" value="1"/>
</dbReference>
<dbReference type="Proteomes" id="UP000256690">
    <property type="component" value="Unassembled WGS sequence"/>
</dbReference>
<keyword evidence="5 6" id="KW-0378">Hydrolase</keyword>
<feature type="domain" description="Calcineurin-like phosphoesterase" evidence="8">
    <location>
        <begin position="85"/>
        <end position="296"/>
    </location>
</feature>
<dbReference type="InterPro" id="IPR008334">
    <property type="entry name" value="5'-Nucleotdase_C"/>
</dbReference>
<dbReference type="STRING" id="1810919.A0A3D8SL48"/>
<dbReference type="GeneID" id="38114045"/>
<evidence type="ECO:0000256" key="1">
    <source>
        <dbReference type="ARBA" id="ARBA00006654"/>
    </source>
</evidence>
<dbReference type="CDD" id="cd07409">
    <property type="entry name" value="MPP_CD73_N"/>
    <property type="match status" value="1"/>
</dbReference>
<feature type="domain" description="5'-Nucleotidase C-terminal" evidence="9">
    <location>
        <begin position="384"/>
        <end position="544"/>
    </location>
</feature>
<dbReference type="Gene3D" id="3.90.780.10">
    <property type="entry name" value="5'-Nucleotidase, C-terminal domain"/>
    <property type="match status" value="1"/>
</dbReference>
<dbReference type="Pfam" id="PF00149">
    <property type="entry name" value="Metallophos"/>
    <property type="match status" value="1"/>
</dbReference>
<dbReference type="GO" id="GO:0046872">
    <property type="term" value="F:metal ion binding"/>
    <property type="evidence" value="ECO:0007669"/>
    <property type="project" value="UniProtKB-KW"/>
</dbReference>
<dbReference type="InterPro" id="IPR004843">
    <property type="entry name" value="Calcineurin-like_PHP"/>
</dbReference>
<evidence type="ECO:0000259" key="8">
    <source>
        <dbReference type="Pfam" id="PF00149"/>
    </source>
</evidence>
<dbReference type="InterPro" id="IPR006179">
    <property type="entry name" value="5_nucleotidase/apyrase"/>
</dbReference>
<evidence type="ECO:0000256" key="3">
    <source>
        <dbReference type="ARBA" id="ARBA00022729"/>
    </source>
</evidence>
<dbReference type="PRINTS" id="PR01607">
    <property type="entry name" value="APYRASEFAMLY"/>
</dbReference>
<dbReference type="SUPFAM" id="SSF56300">
    <property type="entry name" value="Metallo-dependent phosphatases"/>
    <property type="match status" value="1"/>
</dbReference>
<evidence type="ECO:0000256" key="7">
    <source>
        <dbReference type="SAM" id="MobiDB-lite"/>
    </source>
</evidence>
<evidence type="ECO:0000256" key="2">
    <source>
        <dbReference type="ARBA" id="ARBA00022723"/>
    </source>
</evidence>
<feature type="region of interest" description="Disordered" evidence="7">
    <location>
        <begin position="572"/>
        <end position="610"/>
    </location>
</feature>
<dbReference type="Gene3D" id="3.60.21.10">
    <property type="match status" value="1"/>
</dbReference>
<dbReference type="InterPro" id="IPR029052">
    <property type="entry name" value="Metallo-depent_PP-like"/>
</dbReference>
<evidence type="ECO:0000256" key="4">
    <source>
        <dbReference type="ARBA" id="ARBA00022741"/>
    </source>
</evidence>
<evidence type="ECO:0000313" key="10">
    <source>
        <dbReference type="EMBL" id="RDW87033.1"/>
    </source>
</evidence>
<keyword evidence="11" id="KW-1185">Reference proteome</keyword>
<dbReference type="OrthoDB" id="7722975at2759"/>
<keyword evidence="4 6" id="KW-0547">Nucleotide-binding</keyword>
<accession>A0A3D8SL48</accession>
<name>A0A3D8SL48_9EURO</name>
<dbReference type="GO" id="GO:0016787">
    <property type="term" value="F:hydrolase activity"/>
    <property type="evidence" value="ECO:0007669"/>
    <property type="project" value="UniProtKB-KW"/>
</dbReference>
<reference evidence="10 11" key="1">
    <citation type="journal article" date="2018" name="IMA Fungus">
        <title>IMA Genome-F 9: Draft genome sequence of Annulohypoxylon stygium, Aspergillus mulundensis, Berkeleyomyces basicola (syn. Thielaviopsis basicola), Ceratocystis smalleyi, two Cercospora beticola strains, Coleophoma cylindrospora, Fusarium fracticaudum, Phialophora cf. hyalina, and Morchella septimelata.</title>
        <authorList>
            <person name="Wingfield B.D."/>
            <person name="Bills G.F."/>
            <person name="Dong Y."/>
            <person name="Huang W."/>
            <person name="Nel W.J."/>
            <person name="Swalarsk-Parry B.S."/>
            <person name="Vaghefi N."/>
            <person name="Wilken P.M."/>
            <person name="An Z."/>
            <person name="de Beer Z.W."/>
            <person name="De Vos L."/>
            <person name="Chen L."/>
            <person name="Duong T.A."/>
            <person name="Gao Y."/>
            <person name="Hammerbacher A."/>
            <person name="Kikkert J.R."/>
            <person name="Li Y."/>
            <person name="Li H."/>
            <person name="Li K."/>
            <person name="Li Q."/>
            <person name="Liu X."/>
            <person name="Ma X."/>
            <person name="Naidoo K."/>
            <person name="Pethybridge S.J."/>
            <person name="Sun J."/>
            <person name="Steenkamp E.T."/>
            <person name="van der Nest M.A."/>
            <person name="van Wyk S."/>
            <person name="Wingfield M.J."/>
            <person name="Xiong C."/>
            <person name="Yue Q."/>
            <person name="Zhang X."/>
        </authorList>
    </citation>
    <scope>NUCLEOTIDE SEQUENCE [LARGE SCALE GENOMIC DNA]</scope>
    <source>
        <strain evidence="10 11">DSM 5745</strain>
    </source>
</reference>
<evidence type="ECO:0008006" key="12">
    <source>
        <dbReference type="Google" id="ProtNLM"/>
    </source>
</evidence>
<evidence type="ECO:0000313" key="11">
    <source>
        <dbReference type="Proteomes" id="UP000256690"/>
    </source>
</evidence>
<organism evidence="10 11">
    <name type="scientific">Aspergillus mulundensis</name>
    <dbReference type="NCBI Taxonomy" id="1810919"/>
    <lineage>
        <taxon>Eukaryota</taxon>
        <taxon>Fungi</taxon>
        <taxon>Dikarya</taxon>
        <taxon>Ascomycota</taxon>
        <taxon>Pezizomycotina</taxon>
        <taxon>Eurotiomycetes</taxon>
        <taxon>Eurotiomycetidae</taxon>
        <taxon>Eurotiales</taxon>
        <taxon>Aspergillaceae</taxon>
        <taxon>Aspergillus</taxon>
        <taxon>Aspergillus subgen. Nidulantes</taxon>
    </lineage>
</organism>
<protein>
    <recommendedName>
        <fullName evidence="12">5'-nucleotidase</fullName>
    </recommendedName>
</protein>
<dbReference type="InterPro" id="IPR036907">
    <property type="entry name" value="5'-Nucleotdase_C_sf"/>
</dbReference>
<gene>
    <name evidence="10" type="ORF">DSM5745_03675</name>
</gene>
<dbReference type="GO" id="GO:0009166">
    <property type="term" value="P:nucleotide catabolic process"/>
    <property type="evidence" value="ECO:0007669"/>
    <property type="project" value="InterPro"/>
</dbReference>
<evidence type="ECO:0000259" key="9">
    <source>
        <dbReference type="Pfam" id="PF02872"/>
    </source>
</evidence>
<dbReference type="PANTHER" id="PTHR11575:SF24">
    <property type="entry name" value="5'-NUCLEOTIDASE"/>
    <property type="match status" value="1"/>
</dbReference>
<evidence type="ECO:0000256" key="6">
    <source>
        <dbReference type="RuleBase" id="RU362119"/>
    </source>
</evidence>
<dbReference type="GO" id="GO:0000166">
    <property type="term" value="F:nucleotide binding"/>
    <property type="evidence" value="ECO:0007669"/>
    <property type="project" value="UniProtKB-KW"/>
</dbReference>